<organism evidence="9">
    <name type="scientific">Pseudomonas lactis</name>
    <dbReference type="NCBI Taxonomy" id="1615674"/>
    <lineage>
        <taxon>Bacteria</taxon>
        <taxon>Pseudomonadati</taxon>
        <taxon>Pseudomonadota</taxon>
        <taxon>Gammaproteobacteria</taxon>
        <taxon>Pseudomonadales</taxon>
        <taxon>Pseudomonadaceae</taxon>
        <taxon>Pseudomonas</taxon>
    </lineage>
</organism>
<evidence type="ECO:0000256" key="5">
    <source>
        <dbReference type="ARBA" id="ARBA00022729"/>
    </source>
</evidence>
<evidence type="ECO:0000313" key="12">
    <source>
        <dbReference type="EMBL" id="NNA77282.1"/>
    </source>
</evidence>
<proteinExistence type="inferred from homology"/>
<comment type="caution">
    <text evidence="9">The sequence shown here is derived from an EMBL/GenBank/DDBJ whole genome shotgun (WGS) entry which is preliminary data.</text>
</comment>
<dbReference type="OrthoDB" id="19849at2"/>
<name>A0A0R3CKR5_9PSED</name>
<accession>I4KD50</accession>
<keyword evidence="3" id="KW-1134">Transmembrane beta strand</keyword>
<dbReference type="EMBL" id="JAAQYI010000001">
    <property type="protein sequence ID" value="NNA77282.1"/>
    <property type="molecule type" value="Genomic_DNA"/>
</dbReference>
<evidence type="ECO:0000256" key="3">
    <source>
        <dbReference type="ARBA" id="ARBA00022452"/>
    </source>
</evidence>
<dbReference type="Proteomes" id="UP000583279">
    <property type="component" value="Unassembled WGS sequence"/>
</dbReference>
<accession>A0A0R3CKR5</accession>
<evidence type="ECO:0000256" key="6">
    <source>
        <dbReference type="ARBA" id="ARBA00023136"/>
    </source>
</evidence>
<reference evidence="13 14" key="2">
    <citation type="journal article" date="2020" name="Front. Microbiol.">
        <title>Genetic Organization of the aprX-lipA2 Operon Affects the Proteolytic Potential of Pseudomonas Species in Milk.</title>
        <authorList>
            <person name="Maier C."/>
            <person name="Huptas C."/>
            <person name="von Neubeck M."/>
            <person name="Scherer S."/>
            <person name="Wenning M."/>
            <person name="Lucking G."/>
        </authorList>
    </citation>
    <scope>NUCLEOTIDE SEQUENCE [LARGE SCALE GENOMIC DNA]</scope>
    <source>
        <strain evidence="10 14">WS 4997</strain>
        <strain evidence="12 15">WS 5404</strain>
        <strain evidence="11 13">WS 5405</strain>
    </source>
</reference>
<protein>
    <submittedName>
        <fullName evidence="10">Outer membrane protein transport protein</fullName>
    </submittedName>
    <submittedName>
        <fullName evidence="9">Putative outer membrane protein</fullName>
    </submittedName>
</protein>
<dbReference type="AlphaFoldDB" id="A0A0R3CKR5"/>
<evidence type="ECO:0000256" key="4">
    <source>
        <dbReference type="ARBA" id="ARBA00022692"/>
    </source>
</evidence>
<evidence type="ECO:0000313" key="10">
    <source>
        <dbReference type="EMBL" id="NNA43204.1"/>
    </source>
</evidence>
<comment type="subcellular location">
    <subcellularLocation>
        <location evidence="1">Cell outer membrane</location>
        <topology evidence="1">Multi-pass membrane protein</topology>
    </subcellularLocation>
</comment>
<dbReference type="GO" id="GO:0009279">
    <property type="term" value="C:cell outer membrane"/>
    <property type="evidence" value="ECO:0007669"/>
    <property type="project" value="UniProtKB-SubCell"/>
</dbReference>
<gene>
    <name evidence="11" type="ORF">HBO13_02515</name>
    <name evidence="10" type="ORF">HBO18_03595</name>
    <name evidence="12" type="ORF">HBO30_00995</name>
    <name evidence="9" type="ORF">PflSS101_2283</name>
</gene>
<dbReference type="Pfam" id="PF03349">
    <property type="entry name" value="Toluene_X"/>
    <property type="match status" value="1"/>
</dbReference>
<dbReference type="RefSeq" id="WP_003190765.1">
    <property type="nucleotide sequence ID" value="NZ_BQIH01000023.1"/>
</dbReference>
<dbReference type="Proteomes" id="UP000586252">
    <property type="component" value="Unassembled WGS sequence"/>
</dbReference>
<dbReference type="PANTHER" id="PTHR35093">
    <property type="entry name" value="OUTER MEMBRANE PROTEIN NMB0088-RELATED"/>
    <property type="match status" value="1"/>
</dbReference>
<reference evidence="9" key="1">
    <citation type="journal article" date="2012" name="PLoS Genet.">
        <title>Comparative Genomics of Plant-Associated Pseudomonas spp.: Insights into Diversity and Inheritance of Traits Involved in Multitrophic Interactions.</title>
        <authorList>
            <person name="Loper J.E."/>
            <person name="Hassan K.A."/>
            <person name="Mavrodi D.V."/>
            <person name="Davis E.W.II."/>
            <person name="Lim C.K."/>
            <person name="Shaffer B.T."/>
            <person name="Elbourne L.D."/>
            <person name="Stockwell V.O."/>
            <person name="Hartney S.L."/>
            <person name="Breakwell K."/>
            <person name="Henkels M.D."/>
            <person name="Tetu S.G."/>
            <person name="Rangel L.I."/>
            <person name="Kidarsa T.A."/>
            <person name="Wilson N.L."/>
            <person name="van de Mortel J.E."/>
            <person name="Song C."/>
            <person name="Blumhagen R."/>
            <person name="Radune D."/>
            <person name="Hostetler J.B."/>
            <person name="Brinkac L.M."/>
            <person name="Durkin A.S."/>
            <person name="Kluepfel D.A."/>
            <person name="Wechter W.P."/>
            <person name="Anderson A.J."/>
            <person name="Kim Y.C."/>
            <person name="Pierson L.S.III."/>
            <person name="Pierson E.A."/>
            <person name="Lindow S.E."/>
            <person name="Kobayashi D.Y."/>
            <person name="Raaijmakers J.M."/>
            <person name="Weller D.M."/>
            <person name="Thomashow L.S."/>
            <person name="Allen A.E."/>
            <person name="Paulsen I.T."/>
        </authorList>
    </citation>
    <scope>NUCLEOTIDE SEQUENCE [LARGE SCALE GENOMIC DNA]</scope>
    <source>
        <strain evidence="9">SS101</strain>
    </source>
</reference>
<sequence>MNNKKQHVQVLLGLALMGGVTAFIAPAQAGGFSTPTYGAPGWGRAFAGGSLFKNDPSSAYNNPAAMAFVEHNVAQFTVDYARIKIKYKGSASDYAGNPISSTPLDENGFPDGAATAVNNNDGGQGGFTAWLPTGFMVMPLGDRFAFGLSQVVPQGMRSTWNEDSKLRDFAVDTKIETVGLTGSLSFKVNDQFSVGGGMIVQHSKGFVSQNVDLLSAAAVSDSELGGINFPSDVGHALMRVKVDNISTGWFAGVVWKPTERDTLGLNYHAKIKNKMTGKYNLYADQFSYNLMTQPSPFGGTGTLVNTAYPGLELAPNGAHAKVQLDIPATAGLDWVHQFNDRLTLGASVTWTEWSSFKDLTLDSGDMRIVSIPYNYKNTWMYSLGGDYRATDELTLRAGVAIDQTPTRNSTRDPRIPDGDRTFLSLGAGYDVKAVKGLSLDVAYSHQFVQKVNLKTKNIDRLGGASLDGKAESSGDVVSLSATYAF</sequence>
<dbReference type="SUPFAM" id="SSF56935">
    <property type="entry name" value="Porins"/>
    <property type="match status" value="1"/>
</dbReference>
<dbReference type="EMBL" id="JAAQYK010000001">
    <property type="protein sequence ID" value="NNA43204.1"/>
    <property type="molecule type" value="Genomic_DNA"/>
</dbReference>
<dbReference type="EMBL" id="AHPN01000001">
    <property type="protein sequence ID" value="EIK62640.1"/>
    <property type="molecule type" value="Genomic_DNA"/>
</dbReference>
<evidence type="ECO:0000313" key="11">
    <source>
        <dbReference type="EMBL" id="NNA71513.1"/>
    </source>
</evidence>
<dbReference type="Proteomes" id="UP000535954">
    <property type="component" value="Unassembled WGS sequence"/>
</dbReference>
<evidence type="ECO:0000256" key="2">
    <source>
        <dbReference type="ARBA" id="ARBA00008163"/>
    </source>
</evidence>
<keyword evidence="5 8" id="KW-0732">Signal</keyword>
<keyword evidence="6" id="KW-0472">Membrane</keyword>
<dbReference type="Gene3D" id="2.40.160.60">
    <property type="entry name" value="Outer membrane protein transport protein (OMPP1/FadL/TodX)"/>
    <property type="match status" value="1"/>
</dbReference>
<dbReference type="EMBL" id="JAAQYH010000001">
    <property type="protein sequence ID" value="NNA71513.1"/>
    <property type="molecule type" value="Genomic_DNA"/>
</dbReference>
<evidence type="ECO:0000313" key="13">
    <source>
        <dbReference type="Proteomes" id="UP000535954"/>
    </source>
</evidence>
<evidence type="ECO:0000256" key="7">
    <source>
        <dbReference type="ARBA" id="ARBA00023237"/>
    </source>
</evidence>
<dbReference type="GeneID" id="86983108"/>
<feature type="signal peptide" evidence="8">
    <location>
        <begin position="1"/>
        <end position="29"/>
    </location>
</feature>
<dbReference type="PATRIC" id="fig|1038924.3.peg.2230"/>
<evidence type="ECO:0000313" key="14">
    <source>
        <dbReference type="Proteomes" id="UP000583279"/>
    </source>
</evidence>
<evidence type="ECO:0000256" key="1">
    <source>
        <dbReference type="ARBA" id="ARBA00004571"/>
    </source>
</evidence>
<evidence type="ECO:0000256" key="8">
    <source>
        <dbReference type="SAM" id="SignalP"/>
    </source>
</evidence>
<dbReference type="Proteomes" id="UP000003213">
    <property type="component" value="Chromosome"/>
</dbReference>
<accession>A0A219A482</accession>
<keyword evidence="7" id="KW-0998">Cell outer membrane</keyword>
<feature type="chain" id="PRO_5039970602" evidence="8">
    <location>
        <begin position="30"/>
        <end position="485"/>
    </location>
</feature>
<dbReference type="PANTHER" id="PTHR35093:SF3">
    <property type="entry name" value="LONG-CHAIN FATTY ACID TRANSPORT PROTEIN"/>
    <property type="match status" value="1"/>
</dbReference>
<dbReference type="GO" id="GO:0015483">
    <property type="term" value="F:long-chain fatty acid transporting porin activity"/>
    <property type="evidence" value="ECO:0007669"/>
    <property type="project" value="TreeGrafter"/>
</dbReference>
<comment type="similarity">
    <text evidence="2">Belongs to the OmpP1/FadL family.</text>
</comment>
<evidence type="ECO:0000313" key="9">
    <source>
        <dbReference type="EMBL" id="EIK62640.1"/>
    </source>
</evidence>
<evidence type="ECO:0000313" key="15">
    <source>
        <dbReference type="Proteomes" id="UP000586252"/>
    </source>
</evidence>
<dbReference type="InterPro" id="IPR005017">
    <property type="entry name" value="OMPP1/FadL/TodX"/>
</dbReference>
<keyword evidence="4" id="KW-0812">Transmembrane</keyword>